<evidence type="ECO:0000259" key="1">
    <source>
        <dbReference type="Pfam" id="PF00561"/>
    </source>
</evidence>
<dbReference type="Gene3D" id="3.40.50.1820">
    <property type="entry name" value="alpha/beta hydrolase"/>
    <property type="match status" value="1"/>
</dbReference>
<dbReference type="InterPro" id="IPR029058">
    <property type="entry name" value="AB_hydrolase_fold"/>
</dbReference>
<evidence type="ECO:0000313" key="3">
    <source>
        <dbReference type="Proteomes" id="UP000191112"/>
    </source>
</evidence>
<dbReference type="STRING" id="619805.SAMN05660477_00227"/>
<reference evidence="2 3" key="1">
    <citation type="submission" date="2017-02" db="EMBL/GenBank/DDBJ databases">
        <authorList>
            <person name="Peterson S.W."/>
        </authorList>
    </citation>
    <scope>NUCLEOTIDE SEQUENCE [LARGE SCALE GENOMIC DNA]</scope>
    <source>
        <strain evidence="2 3">DSM 22323</strain>
    </source>
</reference>
<gene>
    <name evidence="2" type="ORF">SAMN05660477_00227</name>
</gene>
<protein>
    <submittedName>
        <fullName evidence="2">Pimeloyl-ACP methyl ester carboxylesterase</fullName>
    </submittedName>
</protein>
<dbReference type="AlphaFoldDB" id="A0A1T5CQ70"/>
<dbReference type="Proteomes" id="UP000191112">
    <property type="component" value="Unassembled WGS sequence"/>
</dbReference>
<keyword evidence="3" id="KW-1185">Reference proteome</keyword>
<accession>A0A1T5CQ70</accession>
<sequence>MLHYEISGKGRETLVLLHGFMENLEIWDDMIPHLSDDFQLVKVDLAGFGKSAPIAEIQTMELFADEIKNLTDHLEINKFHLLGHSMGGYISLAFAEKYPELLKSFTLFFSTYFEDDDEKKNIREKSLRLIEENYKAYANAGIPNFFGPEARRTLKNKIQLAKEIAYTANVDGVLSSQKGMKDRPNRKSVLDKFDGTILLIEGRFDNAVNAVKTITELPERDNIKAYLLDCGHNGQWEKPSICAEIINAELLDEE</sequence>
<dbReference type="OrthoDB" id="252464at2"/>
<organism evidence="2 3">
    <name type="scientific">Soonwooa buanensis</name>
    <dbReference type="NCBI Taxonomy" id="619805"/>
    <lineage>
        <taxon>Bacteria</taxon>
        <taxon>Pseudomonadati</taxon>
        <taxon>Bacteroidota</taxon>
        <taxon>Flavobacteriia</taxon>
        <taxon>Flavobacteriales</taxon>
        <taxon>Weeksellaceae</taxon>
        <taxon>Chryseobacterium group</taxon>
        <taxon>Soonwooa</taxon>
    </lineage>
</organism>
<dbReference type="RefSeq" id="WP_079665537.1">
    <property type="nucleotide sequence ID" value="NZ_FUYZ01000001.1"/>
</dbReference>
<dbReference type="Pfam" id="PF00561">
    <property type="entry name" value="Abhydrolase_1"/>
    <property type="match status" value="1"/>
</dbReference>
<dbReference type="PRINTS" id="PR00111">
    <property type="entry name" value="ABHYDROLASE"/>
</dbReference>
<name>A0A1T5CQ70_9FLAO</name>
<evidence type="ECO:0000313" key="2">
    <source>
        <dbReference type="EMBL" id="SKB61330.1"/>
    </source>
</evidence>
<dbReference type="InterPro" id="IPR050266">
    <property type="entry name" value="AB_hydrolase_sf"/>
</dbReference>
<dbReference type="EMBL" id="FUYZ01000001">
    <property type="protein sequence ID" value="SKB61330.1"/>
    <property type="molecule type" value="Genomic_DNA"/>
</dbReference>
<proteinExistence type="predicted"/>
<dbReference type="InterPro" id="IPR000073">
    <property type="entry name" value="AB_hydrolase_1"/>
</dbReference>
<dbReference type="SUPFAM" id="SSF53474">
    <property type="entry name" value="alpha/beta-Hydrolases"/>
    <property type="match status" value="1"/>
</dbReference>
<feature type="domain" description="AB hydrolase-1" evidence="1">
    <location>
        <begin position="13"/>
        <end position="208"/>
    </location>
</feature>
<dbReference type="PANTHER" id="PTHR43798">
    <property type="entry name" value="MONOACYLGLYCEROL LIPASE"/>
    <property type="match status" value="1"/>
</dbReference>